<comment type="caution">
    <text evidence="3">The sequence shown here is derived from an EMBL/GenBank/DDBJ whole genome shotgun (WGS) entry which is preliminary data.</text>
</comment>
<dbReference type="InterPro" id="IPR036514">
    <property type="entry name" value="SGNH_hydro_sf"/>
</dbReference>
<reference evidence="3 4" key="1">
    <citation type="submission" date="2018-07" db="EMBL/GenBank/DDBJ databases">
        <title>Dyadobacter roseus sp. nov., isolated from rose rhizosphere soil.</title>
        <authorList>
            <person name="Chen L."/>
        </authorList>
    </citation>
    <scope>NUCLEOTIDE SEQUENCE [LARGE SCALE GENOMIC DNA]</scope>
    <source>
        <strain evidence="3 4">RS19</strain>
    </source>
</reference>
<organism evidence="3 4">
    <name type="scientific">Dyadobacter luteus</name>
    <dbReference type="NCBI Taxonomy" id="2259619"/>
    <lineage>
        <taxon>Bacteria</taxon>
        <taxon>Pseudomonadati</taxon>
        <taxon>Bacteroidota</taxon>
        <taxon>Cytophagia</taxon>
        <taxon>Cytophagales</taxon>
        <taxon>Spirosomataceae</taxon>
        <taxon>Dyadobacter</taxon>
    </lineage>
</organism>
<dbReference type="OrthoDB" id="926075at2"/>
<proteinExistence type="predicted"/>
<dbReference type="Proteomes" id="UP000256373">
    <property type="component" value="Unassembled WGS sequence"/>
</dbReference>
<dbReference type="InterPro" id="IPR005181">
    <property type="entry name" value="SASA"/>
</dbReference>
<gene>
    <name evidence="3" type="ORF">DSL64_06000</name>
</gene>
<feature type="domain" description="Sialate O-acetylesterase" evidence="2">
    <location>
        <begin position="136"/>
        <end position="363"/>
    </location>
</feature>
<name>A0A3D8YEY7_9BACT</name>
<evidence type="ECO:0000313" key="4">
    <source>
        <dbReference type="Proteomes" id="UP000256373"/>
    </source>
</evidence>
<evidence type="ECO:0000313" key="3">
    <source>
        <dbReference type="EMBL" id="REA63166.1"/>
    </source>
</evidence>
<keyword evidence="4" id="KW-1185">Reference proteome</keyword>
<keyword evidence="1" id="KW-0378">Hydrolase</keyword>
<evidence type="ECO:0000256" key="1">
    <source>
        <dbReference type="ARBA" id="ARBA00022801"/>
    </source>
</evidence>
<dbReference type="AlphaFoldDB" id="A0A3D8YEY7"/>
<dbReference type="InterPro" id="IPR026444">
    <property type="entry name" value="Secre_tail"/>
</dbReference>
<dbReference type="Gene3D" id="3.40.50.1110">
    <property type="entry name" value="SGNH hydrolase"/>
    <property type="match status" value="1"/>
</dbReference>
<evidence type="ECO:0000259" key="2">
    <source>
        <dbReference type="Pfam" id="PF03629"/>
    </source>
</evidence>
<dbReference type="EMBL" id="QNUL01000003">
    <property type="protein sequence ID" value="REA63166.1"/>
    <property type="molecule type" value="Genomic_DNA"/>
</dbReference>
<sequence length="674" mass="75955">MKIKFSEVWNQSIFLFTALFFIHLYNDASAEKIQFINFNKLPQDYQLYPRDEKNEANIPVSGFVERSGYSYVSVIVYRNETLVQYLRSPINYTERGSFGTSAKIKAELADYRFKVYVCKTGDSTLIADRQNVVSGDAYLLTGQSNSTGFFTEKQTNKYCRSFGKITGNLNTDTYNPADTLWALSNQENSGALVGTMGLEMQRQLVEISGVPNCLINGGFHWSSAESHSRRTEGNPADMNNGYGRMLYRAQKAGLTRAVRGLVFRQGETEAYHEGSNWEGYFDLFRKNLYIDYPNLQKLYVFQIDIIYYNSPIGAIVRDYQRRLPQIYPDVSSIASVGTTGYDGLHYSREGNIQSGQEVARLMARDFYQRKDTLNINSPNVQKAFYSSNENNRLIITFDENQELLYPEAYKPEYADGILQMKDFFYLGGGTGAVLSGTAEGNRIILELNGKQSAREFNYLPNYIEAAAPYFRYTGPYLKNKLGMRAFSFFQMPIGDALSSPALEARPGTDHDVILTWSGVPGANSYVLERRTNPESTYKSVAILPSPTRTYRDNIVPGGQRLQYRIKAVNTTAESAEFGNAEIMTDIILGTQKEVNQLFFVYPNPSHSREGVMVHFARPSSGKISILSQSGNLLGVETINQQTTVKLKTTIPGQGFYLIRYESGTQSYVSGIIVK</sequence>
<dbReference type="RefSeq" id="WP_115829755.1">
    <property type="nucleotide sequence ID" value="NZ_QNUL01000003.1"/>
</dbReference>
<dbReference type="Pfam" id="PF03629">
    <property type="entry name" value="SASA"/>
    <property type="match status" value="1"/>
</dbReference>
<dbReference type="InterPro" id="IPR013783">
    <property type="entry name" value="Ig-like_fold"/>
</dbReference>
<dbReference type="GO" id="GO:0016788">
    <property type="term" value="F:hydrolase activity, acting on ester bonds"/>
    <property type="evidence" value="ECO:0007669"/>
    <property type="project" value="UniProtKB-ARBA"/>
</dbReference>
<dbReference type="SUPFAM" id="SSF52266">
    <property type="entry name" value="SGNH hydrolase"/>
    <property type="match status" value="1"/>
</dbReference>
<dbReference type="Gene3D" id="2.60.40.10">
    <property type="entry name" value="Immunoglobulins"/>
    <property type="match status" value="1"/>
</dbReference>
<dbReference type="NCBIfam" id="TIGR04183">
    <property type="entry name" value="Por_Secre_tail"/>
    <property type="match status" value="1"/>
</dbReference>
<accession>A0A3D8YEY7</accession>
<protein>
    <recommendedName>
        <fullName evidence="2">Sialate O-acetylesterase domain-containing protein</fullName>
    </recommendedName>
</protein>